<dbReference type="EMBL" id="WIQW01000069">
    <property type="protein sequence ID" value="KAF3088867.1"/>
    <property type="molecule type" value="Genomic_DNA"/>
</dbReference>
<evidence type="ECO:0000313" key="2">
    <source>
        <dbReference type="EMBL" id="KAF3088867.1"/>
    </source>
</evidence>
<gene>
    <name evidence="2" type="ORF">TWF102_009823</name>
</gene>
<proteinExistence type="predicted"/>
<sequence>MPVLPTFLPSPFARPKKTNPEEDGNPANSKQMPHIQVCRVSPCGLVILNQDQGGGRWSTSEFGRAHLLQDHATTLGSGVLAWRPKSILQWGFNIWEEKEEDDIYARINRAPLPTLT</sequence>
<evidence type="ECO:0000313" key="3">
    <source>
        <dbReference type="Proteomes" id="UP000475325"/>
    </source>
</evidence>
<name>A0A7C8J226_ORBOL</name>
<organism evidence="2 3">
    <name type="scientific">Orbilia oligospora</name>
    <name type="common">Nematode-trapping fungus</name>
    <name type="synonym">Arthrobotrys oligospora</name>
    <dbReference type="NCBI Taxonomy" id="2813651"/>
    <lineage>
        <taxon>Eukaryota</taxon>
        <taxon>Fungi</taxon>
        <taxon>Dikarya</taxon>
        <taxon>Ascomycota</taxon>
        <taxon>Pezizomycotina</taxon>
        <taxon>Orbiliomycetes</taxon>
        <taxon>Orbiliales</taxon>
        <taxon>Orbiliaceae</taxon>
        <taxon>Orbilia</taxon>
    </lineage>
</organism>
<accession>A0A7C8J226</accession>
<feature type="region of interest" description="Disordered" evidence="1">
    <location>
        <begin position="1"/>
        <end position="33"/>
    </location>
</feature>
<evidence type="ECO:0000256" key="1">
    <source>
        <dbReference type="SAM" id="MobiDB-lite"/>
    </source>
</evidence>
<dbReference type="Proteomes" id="UP000475325">
    <property type="component" value="Unassembled WGS sequence"/>
</dbReference>
<protein>
    <submittedName>
        <fullName evidence="2">Uncharacterized protein</fullName>
    </submittedName>
</protein>
<reference evidence="2 3" key="1">
    <citation type="submission" date="2019-06" db="EMBL/GenBank/DDBJ databases">
        <authorList>
            <person name="Palmer J.M."/>
        </authorList>
    </citation>
    <scope>NUCLEOTIDE SEQUENCE [LARGE SCALE GENOMIC DNA]</scope>
    <source>
        <strain evidence="2 3">TWF102</strain>
    </source>
</reference>
<dbReference type="AlphaFoldDB" id="A0A7C8J226"/>
<comment type="caution">
    <text evidence="2">The sequence shown here is derived from an EMBL/GenBank/DDBJ whole genome shotgun (WGS) entry which is preliminary data.</text>
</comment>